<dbReference type="AlphaFoldDB" id="A0A1H2L5B5"/>
<dbReference type="OrthoDB" id="5197937at2"/>
<evidence type="ECO:0000313" key="3">
    <source>
        <dbReference type="Proteomes" id="UP000182977"/>
    </source>
</evidence>
<feature type="compositionally biased region" description="Basic residues" evidence="1">
    <location>
        <begin position="1"/>
        <end position="17"/>
    </location>
</feature>
<proteinExistence type="predicted"/>
<sequence>MTKTRTHKRRAKRRAARRGGGSDQLTFTTRHRELVLEAMVAEQNGDLDHALDCLRRTPHRFGSTWAKQVAELVTLGERAEEWQWARFAVAAGQRWVGVIPSPLAAKVEREICAGAGIPLAPDSGDHPWQVAAEHIVVARAAADVLLFDELMLELFLVRVAPLLDSRGGGGRRWASTSARVYEVGDVAGIELRLRDHLTGERQVVRHLGEAVGRPPGALLYGRVLEVPGAPGAVFAGQPVVVDAAAAALLAELPDADSHHLVQRCTVLGEALRSEFRFLEAPPDYADEPAAGVRLLMDQGLDRLAAEQFATVQSLVAMYGVDPGSTPDYAFHAADALADPPVEAEVRRRLVGPSYAEVWRALAAASNGLDRERFLSLAAAEPTTPEPAT</sequence>
<gene>
    <name evidence="2" type="ORF">SAMN04488563_5145</name>
</gene>
<organism evidence="2 3">
    <name type="scientific">Jiangella alkaliphila</name>
    <dbReference type="NCBI Taxonomy" id="419479"/>
    <lineage>
        <taxon>Bacteria</taxon>
        <taxon>Bacillati</taxon>
        <taxon>Actinomycetota</taxon>
        <taxon>Actinomycetes</taxon>
        <taxon>Jiangellales</taxon>
        <taxon>Jiangellaceae</taxon>
        <taxon>Jiangella</taxon>
    </lineage>
</organism>
<dbReference type="STRING" id="419479.SAMN04488563_5145"/>
<dbReference type="EMBL" id="LT629791">
    <property type="protein sequence ID" value="SDU76257.1"/>
    <property type="molecule type" value="Genomic_DNA"/>
</dbReference>
<dbReference type="RefSeq" id="WP_046767604.1">
    <property type="nucleotide sequence ID" value="NZ_KQ061222.1"/>
</dbReference>
<feature type="region of interest" description="Disordered" evidence="1">
    <location>
        <begin position="1"/>
        <end position="24"/>
    </location>
</feature>
<dbReference type="Proteomes" id="UP000182977">
    <property type="component" value="Chromosome I"/>
</dbReference>
<reference evidence="3" key="1">
    <citation type="submission" date="2016-10" db="EMBL/GenBank/DDBJ databases">
        <authorList>
            <person name="Varghese N."/>
            <person name="Submissions S."/>
        </authorList>
    </citation>
    <scope>NUCLEOTIDE SEQUENCE [LARGE SCALE GENOMIC DNA]</scope>
    <source>
        <strain evidence="3">DSM 45079</strain>
    </source>
</reference>
<keyword evidence="3" id="KW-1185">Reference proteome</keyword>
<evidence type="ECO:0000256" key="1">
    <source>
        <dbReference type="SAM" id="MobiDB-lite"/>
    </source>
</evidence>
<accession>A0A1H2L5B5</accession>
<name>A0A1H2L5B5_9ACTN</name>
<protein>
    <submittedName>
        <fullName evidence="2">Uncharacterized protein</fullName>
    </submittedName>
</protein>
<evidence type="ECO:0000313" key="2">
    <source>
        <dbReference type="EMBL" id="SDU76257.1"/>
    </source>
</evidence>